<dbReference type="AlphaFoldDB" id="A0AAE0MJT5"/>
<protein>
    <submittedName>
        <fullName evidence="2">Uncharacterized protein</fullName>
    </submittedName>
</protein>
<organism evidence="2 3">
    <name type="scientific">Cercophora scortea</name>
    <dbReference type="NCBI Taxonomy" id="314031"/>
    <lineage>
        <taxon>Eukaryota</taxon>
        <taxon>Fungi</taxon>
        <taxon>Dikarya</taxon>
        <taxon>Ascomycota</taxon>
        <taxon>Pezizomycotina</taxon>
        <taxon>Sordariomycetes</taxon>
        <taxon>Sordariomycetidae</taxon>
        <taxon>Sordariales</taxon>
        <taxon>Lasiosphaeriaceae</taxon>
        <taxon>Cercophora</taxon>
    </lineage>
</organism>
<feature type="transmembrane region" description="Helical" evidence="1">
    <location>
        <begin position="129"/>
        <end position="152"/>
    </location>
</feature>
<reference evidence="2" key="2">
    <citation type="submission" date="2023-06" db="EMBL/GenBank/DDBJ databases">
        <authorList>
            <consortium name="Lawrence Berkeley National Laboratory"/>
            <person name="Haridas S."/>
            <person name="Hensen N."/>
            <person name="Bonometti L."/>
            <person name="Westerberg I."/>
            <person name="Brannstrom I.O."/>
            <person name="Guillou S."/>
            <person name="Cros-Aarteil S."/>
            <person name="Calhoun S."/>
            <person name="Kuo A."/>
            <person name="Mondo S."/>
            <person name="Pangilinan J."/>
            <person name="Riley R."/>
            <person name="Labutti K."/>
            <person name="Andreopoulos B."/>
            <person name="Lipzen A."/>
            <person name="Chen C."/>
            <person name="Yanf M."/>
            <person name="Daum C."/>
            <person name="Ng V."/>
            <person name="Clum A."/>
            <person name="Steindorff A."/>
            <person name="Ohm R."/>
            <person name="Martin F."/>
            <person name="Silar P."/>
            <person name="Natvig D."/>
            <person name="Lalanne C."/>
            <person name="Gautier V."/>
            <person name="Ament-Velasquez S.L."/>
            <person name="Kruys A."/>
            <person name="Hutchinson M.I."/>
            <person name="Powell A.J."/>
            <person name="Barry K."/>
            <person name="Miller A.N."/>
            <person name="Grigoriev I.V."/>
            <person name="Debuchy R."/>
            <person name="Gladieux P."/>
            <person name="Thoren M.H."/>
            <person name="Johannesson H."/>
        </authorList>
    </citation>
    <scope>NUCLEOTIDE SEQUENCE</scope>
    <source>
        <strain evidence="2">SMH4131-1</strain>
    </source>
</reference>
<evidence type="ECO:0000313" key="3">
    <source>
        <dbReference type="Proteomes" id="UP001286456"/>
    </source>
</evidence>
<dbReference type="Proteomes" id="UP001286456">
    <property type="component" value="Unassembled WGS sequence"/>
</dbReference>
<evidence type="ECO:0000256" key="1">
    <source>
        <dbReference type="SAM" id="Phobius"/>
    </source>
</evidence>
<gene>
    <name evidence="2" type="ORF">B0T19DRAFT_405813</name>
</gene>
<keyword evidence="3" id="KW-1185">Reference proteome</keyword>
<proteinExistence type="predicted"/>
<feature type="transmembrane region" description="Helical" evidence="1">
    <location>
        <begin position="37"/>
        <end position="56"/>
    </location>
</feature>
<accession>A0AAE0MJT5</accession>
<sequence length="168" mass="17908">MALLAPYAKWLIAIHSLSLALCVAIIALSGYATSFGFGYGAAMASIYVAAIWTLIVDVAEISAIATSRLARLSELHLCLLELVTAAISFLFPLFLYGVGSSPSACPKDVPISNCQNEDIVRKAQLRVNFALILAMAAGACHFVCFVFACISYSAKRKADKKEGPEPES</sequence>
<dbReference type="EMBL" id="JAUEPO010000001">
    <property type="protein sequence ID" value="KAK3335206.1"/>
    <property type="molecule type" value="Genomic_DNA"/>
</dbReference>
<keyword evidence="1" id="KW-1133">Transmembrane helix</keyword>
<keyword evidence="1" id="KW-0472">Membrane</keyword>
<feature type="transmembrane region" description="Helical" evidence="1">
    <location>
        <begin position="77"/>
        <end position="98"/>
    </location>
</feature>
<feature type="transmembrane region" description="Helical" evidence="1">
    <location>
        <begin position="12"/>
        <end position="31"/>
    </location>
</feature>
<keyword evidence="1" id="KW-0812">Transmembrane</keyword>
<reference evidence="2" key="1">
    <citation type="journal article" date="2023" name="Mol. Phylogenet. Evol.">
        <title>Genome-scale phylogeny and comparative genomics of the fungal order Sordariales.</title>
        <authorList>
            <person name="Hensen N."/>
            <person name="Bonometti L."/>
            <person name="Westerberg I."/>
            <person name="Brannstrom I.O."/>
            <person name="Guillou S."/>
            <person name="Cros-Aarteil S."/>
            <person name="Calhoun S."/>
            <person name="Haridas S."/>
            <person name="Kuo A."/>
            <person name="Mondo S."/>
            <person name="Pangilinan J."/>
            <person name="Riley R."/>
            <person name="LaButti K."/>
            <person name="Andreopoulos B."/>
            <person name="Lipzen A."/>
            <person name="Chen C."/>
            <person name="Yan M."/>
            <person name="Daum C."/>
            <person name="Ng V."/>
            <person name="Clum A."/>
            <person name="Steindorff A."/>
            <person name="Ohm R.A."/>
            <person name="Martin F."/>
            <person name="Silar P."/>
            <person name="Natvig D.O."/>
            <person name="Lalanne C."/>
            <person name="Gautier V."/>
            <person name="Ament-Velasquez S.L."/>
            <person name="Kruys A."/>
            <person name="Hutchinson M.I."/>
            <person name="Powell A.J."/>
            <person name="Barry K."/>
            <person name="Miller A.N."/>
            <person name="Grigoriev I.V."/>
            <person name="Debuchy R."/>
            <person name="Gladieux P."/>
            <person name="Hiltunen Thoren M."/>
            <person name="Johannesson H."/>
        </authorList>
    </citation>
    <scope>NUCLEOTIDE SEQUENCE</scope>
    <source>
        <strain evidence="2">SMH4131-1</strain>
    </source>
</reference>
<evidence type="ECO:0000313" key="2">
    <source>
        <dbReference type="EMBL" id="KAK3335206.1"/>
    </source>
</evidence>
<comment type="caution">
    <text evidence="2">The sequence shown here is derived from an EMBL/GenBank/DDBJ whole genome shotgun (WGS) entry which is preliminary data.</text>
</comment>
<name>A0AAE0MJT5_9PEZI</name>